<organism evidence="1 2">
    <name type="scientific">Cryobacterium psychrophilum</name>
    <dbReference type="NCBI Taxonomy" id="41988"/>
    <lineage>
        <taxon>Bacteria</taxon>
        <taxon>Bacillati</taxon>
        <taxon>Actinomycetota</taxon>
        <taxon>Actinomycetes</taxon>
        <taxon>Micrococcales</taxon>
        <taxon>Microbacteriaceae</taxon>
        <taxon>Cryobacterium</taxon>
    </lineage>
</organism>
<evidence type="ECO:0000313" key="2">
    <source>
        <dbReference type="Proteomes" id="UP000298218"/>
    </source>
</evidence>
<dbReference type="Proteomes" id="UP000298218">
    <property type="component" value="Unassembled WGS sequence"/>
</dbReference>
<proteinExistence type="predicted"/>
<reference evidence="1 2" key="1">
    <citation type="submission" date="2019-03" db="EMBL/GenBank/DDBJ databases">
        <title>Genomics of glacier-inhabiting Cryobacterium strains.</title>
        <authorList>
            <person name="Liu Q."/>
            <person name="Xin Y.-H."/>
        </authorList>
    </citation>
    <scope>NUCLEOTIDE SEQUENCE [LARGE SCALE GENOMIC DNA]</scope>
    <source>
        <strain evidence="1 2">CGMCC 1.4292</strain>
    </source>
</reference>
<sequence length="111" mass="12455">MIATDGGRAERLAKWIREMSLADQVLITGSTVVLEEISERRPDLPYAFDGAELREAATPAEAVTKARQLARLYADQPEHIGPDGVDEHWRISNLSRVMADRIEAHYPVQED</sequence>
<dbReference type="EMBL" id="SOHQ01000044">
    <property type="protein sequence ID" value="TFD75318.1"/>
    <property type="molecule type" value="Genomic_DNA"/>
</dbReference>
<keyword evidence="2" id="KW-1185">Reference proteome</keyword>
<evidence type="ECO:0000313" key="1">
    <source>
        <dbReference type="EMBL" id="TFD75318.1"/>
    </source>
</evidence>
<comment type="caution">
    <text evidence="1">The sequence shown here is derived from an EMBL/GenBank/DDBJ whole genome shotgun (WGS) entry which is preliminary data.</text>
</comment>
<dbReference type="OrthoDB" id="5122170at2"/>
<gene>
    <name evidence="1" type="ORF">E3T53_16055</name>
</gene>
<protein>
    <submittedName>
        <fullName evidence="1">Uncharacterized protein</fullName>
    </submittedName>
</protein>
<accession>A0A4Y8KJQ1</accession>
<dbReference type="AlphaFoldDB" id="A0A4Y8KJQ1"/>
<name>A0A4Y8KJQ1_9MICO</name>
<dbReference type="RefSeq" id="WP_134175677.1">
    <property type="nucleotide sequence ID" value="NZ_SODI01000002.1"/>
</dbReference>